<evidence type="ECO:0000259" key="7">
    <source>
        <dbReference type="Pfam" id="PF08281"/>
    </source>
</evidence>
<gene>
    <name evidence="8" type="ORF">ADK75_16135</name>
</gene>
<dbReference type="Proteomes" id="UP000037084">
    <property type="component" value="Unassembled WGS sequence"/>
</dbReference>
<dbReference type="Gene3D" id="1.10.10.10">
    <property type="entry name" value="Winged helix-like DNA-binding domain superfamily/Winged helix DNA-binding domain"/>
    <property type="match status" value="1"/>
</dbReference>
<dbReference type="AlphaFoldDB" id="A0A0L8MNX0"/>
<feature type="region of interest" description="Disordered" evidence="5">
    <location>
        <begin position="187"/>
        <end position="214"/>
    </location>
</feature>
<dbReference type="InterPro" id="IPR039425">
    <property type="entry name" value="RNA_pol_sigma-70-like"/>
</dbReference>
<evidence type="ECO:0000313" key="9">
    <source>
        <dbReference type="Proteomes" id="UP000037084"/>
    </source>
</evidence>
<reference evidence="9" key="1">
    <citation type="submission" date="2015-07" db="EMBL/GenBank/DDBJ databases">
        <authorList>
            <consortium name="Consortium for Microbial Forensics and Genomics (microFORGE)"/>
            <person name="Knight B.M."/>
            <person name="Roberts D.P."/>
            <person name="Lin D."/>
            <person name="Hari K."/>
            <person name="Fletcher J."/>
            <person name="Melcher U."/>
            <person name="Blagden T."/>
            <person name="Winegar R.A."/>
        </authorList>
    </citation>
    <scope>NUCLEOTIDE SEQUENCE [LARGE SCALE GENOMIC DNA]</scope>
    <source>
        <strain evidence="9">NRRL B-1447</strain>
    </source>
</reference>
<keyword evidence="3" id="KW-0731">Sigma factor</keyword>
<proteinExistence type="inferred from homology"/>
<dbReference type="NCBIfam" id="TIGR02937">
    <property type="entry name" value="sigma70-ECF"/>
    <property type="match status" value="1"/>
</dbReference>
<sequence length="214" mass="23417">MTTEMRTRVRSGDPDAYAELFDSYARTVYNHAFRMTGDWASAEDVMSAVFLEAWRLRATVDAEGGSLRPWLLGIATNLARNHCRSNRRYRAAAAAAATAAAGAASAPDHADEVAGRLDDRQQIAATLAQLSALRGPEREVLLLCLCEGLEYAEAARVLGIPVGTVRSRLSRARTKLRKLADAELKKSRRELAARPRQTHGDRAKAVRSAQEGTR</sequence>
<feature type="domain" description="RNA polymerase sigma-70 region 2" evidence="6">
    <location>
        <begin position="20"/>
        <end position="88"/>
    </location>
</feature>
<dbReference type="InterPro" id="IPR007627">
    <property type="entry name" value="RNA_pol_sigma70_r2"/>
</dbReference>
<comment type="similarity">
    <text evidence="1">Belongs to the sigma-70 factor family. ECF subfamily.</text>
</comment>
<evidence type="ECO:0000256" key="5">
    <source>
        <dbReference type="SAM" id="MobiDB-lite"/>
    </source>
</evidence>
<dbReference type="Pfam" id="PF04542">
    <property type="entry name" value="Sigma70_r2"/>
    <property type="match status" value="1"/>
</dbReference>
<dbReference type="InterPro" id="IPR013325">
    <property type="entry name" value="RNA_pol_sigma_r2"/>
</dbReference>
<feature type="compositionally biased region" description="Basic and acidic residues" evidence="5">
    <location>
        <begin position="187"/>
        <end position="204"/>
    </location>
</feature>
<name>A0A0L8MNX0_STRVG</name>
<dbReference type="GO" id="GO:0003677">
    <property type="term" value="F:DNA binding"/>
    <property type="evidence" value="ECO:0007669"/>
    <property type="project" value="InterPro"/>
</dbReference>
<comment type="caution">
    <text evidence="8">The sequence shown here is derived from an EMBL/GenBank/DDBJ whole genome shotgun (WGS) entry which is preliminary data.</text>
</comment>
<keyword evidence="4" id="KW-0804">Transcription</keyword>
<dbReference type="InterPro" id="IPR013249">
    <property type="entry name" value="RNA_pol_sigma70_r4_t2"/>
</dbReference>
<dbReference type="InterPro" id="IPR014284">
    <property type="entry name" value="RNA_pol_sigma-70_dom"/>
</dbReference>
<dbReference type="InterPro" id="IPR036388">
    <property type="entry name" value="WH-like_DNA-bd_sf"/>
</dbReference>
<dbReference type="GO" id="GO:0016987">
    <property type="term" value="F:sigma factor activity"/>
    <property type="evidence" value="ECO:0007669"/>
    <property type="project" value="UniProtKB-KW"/>
</dbReference>
<evidence type="ECO:0000256" key="4">
    <source>
        <dbReference type="ARBA" id="ARBA00023163"/>
    </source>
</evidence>
<evidence type="ECO:0000256" key="2">
    <source>
        <dbReference type="ARBA" id="ARBA00023015"/>
    </source>
</evidence>
<keyword evidence="2" id="KW-0805">Transcription regulation</keyword>
<dbReference type="SUPFAM" id="SSF88659">
    <property type="entry name" value="Sigma3 and sigma4 domains of RNA polymerase sigma factors"/>
    <property type="match status" value="1"/>
</dbReference>
<dbReference type="EMBL" id="LGUV01000188">
    <property type="protein sequence ID" value="KOG52098.1"/>
    <property type="molecule type" value="Genomic_DNA"/>
</dbReference>
<dbReference type="PANTHER" id="PTHR43133">
    <property type="entry name" value="RNA POLYMERASE ECF-TYPE SIGMA FACTO"/>
    <property type="match status" value="1"/>
</dbReference>
<accession>A0A0L8MNX0</accession>
<dbReference type="OrthoDB" id="5518337at2"/>
<dbReference type="GO" id="GO:0006352">
    <property type="term" value="P:DNA-templated transcription initiation"/>
    <property type="evidence" value="ECO:0007669"/>
    <property type="project" value="InterPro"/>
</dbReference>
<dbReference type="PANTHER" id="PTHR43133:SF25">
    <property type="entry name" value="RNA POLYMERASE SIGMA FACTOR RFAY-RELATED"/>
    <property type="match status" value="1"/>
</dbReference>
<organism evidence="8 9">
    <name type="scientific">Streptomyces virginiae</name>
    <name type="common">Streptomyces cinnamonensis</name>
    <dbReference type="NCBI Taxonomy" id="1961"/>
    <lineage>
        <taxon>Bacteria</taxon>
        <taxon>Bacillati</taxon>
        <taxon>Actinomycetota</taxon>
        <taxon>Actinomycetes</taxon>
        <taxon>Kitasatosporales</taxon>
        <taxon>Streptomycetaceae</taxon>
        <taxon>Streptomyces</taxon>
    </lineage>
</organism>
<evidence type="ECO:0000256" key="1">
    <source>
        <dbReference type="ARBA" id="ARBA00010641"/>
    </source>
</evidence>
<evidence type="ECO:0000313" key="8">
    <source>
        <dbReference type="EMBL" id="KOG52098.1"/>
    </source>
</evidence>
<dbReference type="PATRIC" id="fig|1961.12.peg.3697"/>
<feature type="domain" description="RNA polymerase sigma factor 70 region 4 type 2" evidence="7">
    <location>
        <begin position="127"/>
        <end position="176"/>
    </location>
</feature>
<dbReference type="SUPFAM" id="SSF88946">
    <property type="entry name" value="Sigma2 domain of RNA polymerase sigma factors"/>
    <property type="match status" value="1"/>
</dbReference>
<dbReference type="Gene3D" id="1.10.1740.10">
    <property type="match status" value="1"/>
</dbReference>
<evidence type="ECO:0000256" key="3">
    <source>
        <dbReference type="ARBA" id="ARBA00023082"/>
    </source>
</evidence>
<dbReference type="InterPro" id="IPR013324">
    <property type="entry name" value="RNA_pol_sigma_r3/r4-like"/>
</dbReference>
<dbReference type="Pfam" id="PF08281">
    <property type="entry name" value="Sigma70_r4_2"/>
    <property type="match status" value="1"/>
</dbReference>
<evidence type="ECO:0000259" key="6">
    <source>
        <dbReference type="Pfam" id="PF04542"/>
    </source>
</evidence>
<protein>
    <submittedName>
        <fullName evidence="8">RNA polymerase sigma factor</fullName>
    </submittedName>
</protein>